<comment type="similarity">
    <text evidence="1">Belongs to the universal ribosomal protein uS11 family.</text>
</comment>
<keyword evidence="6" id="KW-1185">Reference proteome</keyword>
<keyword evidence="3" id="KW-0687">Ribonucleoprotein</keyword>
<dbReference type="GO" id="GO:0005840">
    <property type="term" value="C:ribosome"/>
    <property type="evidence" value="ECO:0007669"/>
    <property type="project" value="UniProtKB-KW"/>
</dbReference>
<organism evidence="5 6">
    <name type="scientific">Callithrix jacchus</name>
    <name type="common">White-tufted-ear marmoset</name>
    <name type="synonym">Simia Jacchus</name>
    <dbReference type="NCBI Taxonomy" id="9483"/>
    <lineage>
        <taxon>Eukaryota</taxon>
        <taxon>Metazoa</taxon>
        <taxon>Chordata</taxon>
        <taxon>Craniata</taxon>
        <taxon>Vertebrata</taxon>
        <taxon>Euteleostomi</taxon>
        <taxon>Mammalia</taxon>
        <taxon>Eutheria</taxon>
        <taxon>Euarchontoglires</taxon>
        <taxon>Primates</taxon>
        <taxon>Haplorrhini</taxon>
        <taxon>Platyrrhini</taxon>
        <taxon>Cebidae</taxon>
        <taxon>Callitrichinae</taxon>
        <taxon>Callithrix</taxon>
        <taxon>Callithrix</taxon>
    </lineage>
</organism>
<dbReference type="Gene3D" id="3.30.420.80">
    <property type="entry name" value="Ribosomal protein S11"/>
    <property type="match status" value="1"/>
</dbReference>
<dbReference type="Proteomes" id="UP000008225">
    <property type="component" value="Chromosome X"/>
</dbReference>
<evidence type="ECO:0000256" key="3">
    <source>
        <dbReference type="ARBA" id="ARBA00023274"/>
    </source>
</evidence>
<name>A0A8I3WG15_CALJA</name>
<evidence type="ECO:0000313" key="5">
    <source>
        <dbReference type="Ensembl" id="ENSCJAP00000082480.1"/>
    </source>
</evidence>
<dbReference type="PRINTS" id="PR02045">
    <property type="entry name" value="F138DOMAIN"/>
</dbReference>
<reference evidence="5" key="2">
    <citation type="submission" date="2025-08" db="UniProtKB">
        <authorList>
            <consortium name="Ensembl"/>
        </authorList>
    </citation>
    <scope>IDENTIFICATION</scope>
</reference>
<feature type="transmembrane region" description="Helical" evidence="4">
    <location>
        <begin position="37"/>
        <end position="60"/>
    </location>
</feature>
<evidence type="ECO:0000256" key="1">
    <source>
        <dbReference type="ARBA" id="ARBA00006194"/>
    </source>
</evidence>
<dbReference type="GO" id="GO:1990904">
    <property type="term" value="C:ribonucleoprotein complex"/>
    <property type="evidence" value="ECO:0007669"/>
    <property type="project" value="UniProtKB-KW"/>
</dbReference>
<proteinExistence type="inferred from homology"/>
<dbReference type="InterPro" id="IPR036967">
    <property type="entry name" value="Ribosomal_uS11_sf"/>
</dbReference>
<reference evidence="5 6" key="1">
    <citation type="submission" date="2009-03" db="EMBL/GenBank/DDBJ databases">
        <authorList>
            <person name="Warren W."/>
            <person name="Ye L."/>
            <person name="Minx P."/>
            <person name="Worley K."/>
            <person name="Gibbs R."/>
            <person name="Wilson R.K."/>
        </authorList>
    </citation>
    <scope>NUCLEOTIDE SEQUENCE [LARGE SCALE GENOMIC DNA]</scope>
</reference>
<evidence type="ECO:0000313" key="6">
    <source>
        <dbReference type="Proteomes" id="UP000008225"/>
    </source>
</evidence>
<evidence type="ECO:0008006" key="7">
    <source>
        <dbReference type="Google" id="ProtNLM"/>
    </source>
</evidence>
<protein>
    <recommendedName>
        <fullName evidence="7">40S ribosomal protein S14</fullName>
    </recommendedName>
</protein>
<feature type="transmembrane region" description="Helical" evidence="4">
    <location>
        <begin position="139"/>
        <end position="158"/>
    </location>
</feature>
<dbReference type="AlphaFoldDB" id="A0A8I3WG15"/>
<dbReference type="Pfam" id="PF00411">
    <property type="entry name" value="Ribosomal_S11"/>
    <property type="match status" value="1"/>
</dbReference>
<evidence type="ECO:0000256" key="4">
    <source>
        <dbReference type="SAM" id="Phobius"/>
    </source>
</evidence>
<dbReference type="PANTHER" id="PTHR46254">
    <property type="entry name" value="PROTEIN GVQW1-RELATED"/>
    <property type="match status" value="1"/>
</dbReference>
<dbReference type="GeneTree" id="ENSGT00940000170471"/>
<sequence>FLGSIINCFINFGAPVLGAYIFRIVIFSCGTRPFTIIYCPSLCLSFFLRWIFSLVVQAGVQWHTFGSLQPPPPRFKRFSCLSLPNSWNYRHAPPCVANFVFLVEKGFLHVGQAGLEHPTSADPPTLASQSAGITGLSHLAWPFVSFNCCCFKVCLFWYKRRHAEMAPRKGKEKKEEQVISLGPQVAKGENVFGVCHIFASFNDTFVHVTDLSGKETICRVTGGMKVKEHL</sequence>
<dbReference type="FunFam" id="3.30.420.80:FF:000019">
    <property type="entry name" value="Uncharacterized protein"/>
    <property type="match status" value="1"/>
</dbReference>
<dbReference type="PANTHER" id="PTHR46254:SF3">
    <property type="entry name" value="SECRETED PROTEIN"/>
    <property type="match status" value="1"/>
</dbReference>
<dbReference type="GO" id="GO:0003735">
    <property type="term" value="F:structural constituent of ribosome"/>
    <property type="evidence" value="ECO:0007669"/>
    <property type="project" value="InterPro"/>
</dbReference>
<keyword evidence="4" id="KW-1133">Transmembrane helix</keyword>
<dbReference type="GO" id="GO:0006412">
    <property type="term" value="P:translation"/>
    <property type="evidence" value="ECO:0007669"/>
    <property type="project" value="InterPro"/>
</dbReference>
<reference evidence="5" key="3">
    <citation type="submission" date="2025-09" db="UniProtKB">
        <authorList>
            <consortium name="Ensembl"/>
        </authorList>
    </citation>
    <scope>IDENTIFICATION</scope>
</reference>
<dbReference type="Ensembl" id="ENSCJAT00000139856.1">
    <property type="protein sequence ID" value="ENSCJAP00000082480.1"/>
    <property type="gene ID" value="ENSCJAG00000073410.1"/>
</dbReference>
<dbReference type="InterPro" id="IPR001971">
    <property type="entry name" value="Ribosomal_uS11"/>
</dbReference>
<evidence type="ECO:0000256" key="2">
    <source>
        <dbReference type="ARBA" id="ARBA00022980"/>
    </source>
</evidence>
<feature type="transmembrane region" description="Helical" evidence="4">
    <location>
        <begin position="12"/>
        <end position="30"/>
    </location>
</feature>
<keyword evidence="2" id="KW-0689">Ribosomal protein</keyword>
<keyword evidence="4" id="KW-0472">Membrane</keyword>
<keyword evidence="4" id="KW-0812">Transmembrane</keyword>
<accession>A0A8I3WG15</accession>
<dbReference type="SUPFAM" id="SSF53137">
    <property type="entry name" value="Translational machinery components"/>
    <property type="match status" value="1"/>
</dbReference>